<dbReference type="SUPFAM" id="SSF52833">
    <property type="entry name" value="Thioredoxin-like"/>
    <property type="match status" value="1"/>
</dbReference>
<dbReference type="InterPro" id="IPR017937">
    <property type="entry name" value="Thioredoxin_CS"/>
</dbReference>
<keyword evidence="10" id="KW-1185">Reference proteome</keyword>
<dbReference type="PROSITE" id="PS00194">
    <property type="entry name" value="THIOREDOXIN_1"/>
    <property type="match status" value="1"/>
</dbReference>
<proteinExistence type="predicted"/>
<evidence type="ECO:0000313" key="9">
    <source>
        <dbReference type="EMBL" id="TQE44285.1"/>
    </source>
</evidence>
<name>A0A540R963_9CORY</name>
<dbReference type="STRING" id="1686286.GCA_900092335_00569"/>
<dbReference type="InterPro" id="IPR000866">
    <property type="entry name" value="AhpC/TSA"/>
</dbReference>
<dbReference type="GO" id="GO:0016209">
    <property type="term" value="F:antioxidant activity"/>
    <property type="evidence" value="ECO:0007669"/>
    <property type="project" value="InterPro"/>
</dbReference>
<evidence type="ECO:0000256" key="1">
    <source>
        <dbReference type="ARBA" id="ARBA00004196"/>
    </source>
</evidence>
<dbReference type="Gene3D" id="3.40.30.10">
    <property type="entry name" value="Glutaredoxin"/>
    <property type="match status" value="1"/>
</dbReference>
<keyword evidence="2" id="KW-0201">Cytochrome c-type biogenesis</keyword>
<gene>
    <name evidence="9" type="ORF">EJK80_01475</name>
</gene>
<evidence type="ECO:0000259" key="8">
    <source>
        <dbReference type="PROSITE" id="PS51352"/>
    </source>
</evidence>
<dbReference type="GO" id="GO:0016491">
    <property type="term" value="F:oxidoreductase activity"/>
    <property type="evidence" value="ECO:0007669"/>
    <property type="project" value="InterPro"/>
</dbReference>
<feature type="chain" id="PRO_5022228883" evidence="7">
    <location>
        <begin position="23"/>
        <end position="195"/>
    </location>
</feature>
<dbReference type="Pfam" id="PF00578">
    <property type="entry name" value="AhpC-TSA"/>
    <property type="match status" value="1"/>
</dbReference>
<evidence type="ECO:0000256" key="4">
    <source>
        <dbReference type="ARBA" id="ARBA00023157"/>
    </source>
</evidence>
<keyword evidence="3" id="KW-0735">Signal-anchor</keyword>
<feature type="domain" description="Thioredoxin" evidence="8">
    <location>
        <begin position="39"/>
        <end position="195"/>
    </location>
</feature>
<sequence length="195" mass="20001">MNKTVIGSIAAMLVLGVGVVFAARGALSSGPADQAAGQPTVSTAAPEDERASASVTGRPDCLSGTVAGVDLPCLGGEATGPAADEGITIVNVWAWWCEPCRTEMPHLMEVAAAHPEWKIVGVHADTNAGNGAAFLEDIGAEMPSFQDSDNKFAGALGLPGVIPITVVLKDGEVQGRIIKAMTSAEEIETSIEEYL</sequence>
<comment type="subcellular location">
    <subcellularLocation>
        <location evidence="1">Cell envelope</location>
    </subcellularLocation>
</comment>
<reference evidence="9 10" key="1">
    <citation type="submission" date="2019-06" db="EMBL/GenBank/DDBJ databases">
        <title>Draft genome of C. phoceense Strain 272.</title>
        <authorList>
            <person name="Pacheco L.G.C."/>
            <person name="Barberis C.M."/>
            <person name="Almuzara M.N."/>
            <person name="Traglia G.M."/>
            <person name="Santos C.S."/>
            <person name="Rocha D.J.P.G."/>
            <person name="Aguiar E.R.G.R."/>
            <person name="Vay C.A."/>
        </authorList>
    </citation>
    <scope>NUCLEOTIDE SEQUENCE [LARGE SCALE GENOMIC DNA]</scope>
    <source>
        <strain evidence="9 10">272</strain>
    </source>
</reference>
<organism evidence="9 10">
    <name type="scientific">Corynebacterium phoceense</name>
    <dbReference type="NCBI Taxonomy" id="1686286"/>
    <lineage>
        <taxon>Bacteria</taxon>
        <taxon>Bacillati</taxon>
        <taxon>Actinomycetota</taxon>
        <taxon>Actinomycetes</taxon>
        <taxon>Mycobacteriales</taxon>
        <taxon>Corynebacteriaceae</taxon>
        <taxon>Corynebacterium</taxon>
    </lineage>
</organism>
<dbReference type="GO" id="GO:0017004">
    <property type="term" value="P:cytochrome complex assembly"/>
    <property type="evidence" value="ECO:0007669"/>
    <property type="project" value="UniProtKB-KW"/>
</dbReference>
<dbReference type="AlphaFoldDB" id="A0A540R963"/>
<evidence type="ECO:0000256" key="2">
    <source>
        <dbReference type="ARBA" id="ARBA00022748"/>
    </source>
</evidence>
<dbReference type="EMBL" id="VHIR01000002">
    <property type="protein sequence ID" value="TQE44285.1"/>
    <property type="molecule type" value="Genomic_DNA"/>
</dbReference>
<feature type="region of interest" description="Disordered" evidence="6">
    <location>
        <begin position="29"/>
        <end position="58"/>
    </location>
</feature>
<evidence type="ECO:0000256" key="6">
    <source>
        <dbReference type="SAM" id="MobiDB-lite"/>
    </source>
</evidence>
<feature type="signal peptide" evidence="7">
    <location>
        <begin position="1"/>
        <end position="22"/>
    </location>
</feature>
<keyword evidence="3" id="KW-0812">Transmembrane</keyword>
<comment type="caution">
    <text evidence="9">The sequence shown here is derived from an EMBL/GenBank/DDBJ whole genome shotgun (WGS) entry which is preliminary data.</text>
</comment>
<dbReference type="GeneID" id="79851903"/>
<dbReference type="RefSeq" id="WP_066489371.1">
    <property type="nucleotide sequence ID" value="NZ_JADPQA010000004.1"/>
</dbReference>
<evidence type="ECO:0000256" key="7">
    <source>
        <dbReference type="SAM" id="SignalP"/>
    </source>
</evidence>
<dbReference type="PANTHER" id="PTHR42852">
    <property type="entry name" value="THIOL:DISULFIDE INTERCHANGE PROTEIN DSBE"/>
    <property type="match status" value="1"/>
</dbReference>
<keyword evidence="5" id="KW-0676">Redox-active center</keyword>
<dbReference type="GO" id="GO:0030313">
    <property type="term" value="C:cell envelope"/>
    <property type="evidence" value="ECO:0007669"/>
    <property type="project" value="UniProtKB-SubCell"/>
</dbReference>
<evidence type="ECO:0000256" key="3">
    <source>
        <dbReference type="ARBA" id="ARBA00022968"/>
    </source>
</evidence>
<dbReference type="Proteomes" id="UP000318080">
    <property type="component" value="Unassembled WGS sequence"/>
</dbReference>
<dbReference type="PROSITE" id="PS51352">
    <property type="entry name" value="THIOREDOXIN_2"/>
    <property type="match status" value="1"/>
</dbReference>
<keyword evidence="4" id="KW-1015">Disulfide bond</keyword>
<dbReference type="InterPro" id="IPR013766">
    <property type="entry name" value="Thioredoxin_domain"/>
</dbReference>
<dbReference type="InterPro" id="IPR036249">
    <property type="entry name" value="Thioredoxin-like_sf"/>
</dbReference>
<dbReference type="CDD" id="cd02966">
    <property type="entry name" value="TlpA_like_family"/>
    <property type="match status" value="1"/>
</dbReference>
<evidence type="ECO:0000256" key="5">
    <source>
        <dbReference type="ARBA" id="ARBA00023284"/>
    </source>
</evidence>
<keyword evidence="7" id="KW-0732">Signal</keyword>
<evidence type="ECO:0000313" key="10">
    <source>
        <dbReference type="Proteomes" id="UP000318080"/>
    </source>
</evidence>
<protein>
    <submittedName>
        <fullName evidence="9">TlpA family protein disulfide reductase</fullName>
    </submittedName>
</protein>
<dbReference type="InterPro" id="IPR050553">
    <property type="entry name" value="Thioredoxin_ResA/DsbE_sf"/>
</dbReference>
<dbReference type="PANTHER" id="PTHR42852:SF6">
    <property type="entry name" value="THIOL:DISULFIDE INTERCHANGE PROTEIN DSBE"/>
    <property type="match status" value="1"/>
</dbReference>
<accession>A0A540R963</accession>